<organism evidence="3 4">
    <name type="scientific">Imhoffiella purpurea</name>
    <dbReference type="NCBI Taxonomy" id="1249627"/>
    <lineage>
        <taxon>Bacteria</taxon>
        <taxon>Pseudomonadati</taxon>
        <taxon>Pseudomonadota</taxon>
        <taxon>Gammaproteobacteria</taxon>
        <taxon>Chromatiales</taxon>
        <taxon>Chromatiaceae</taxon>
        <taxon>Imhoffiella</taxon>
    </lineage>
</organism>
<feature type="transmembrane region" description="Helical" evidence="1">
    <location>
        <begin position="279"/>
        <end position="299"/>
    </location>
</feature>
<accession>W9V945</accession>
<dbReference type="Gene3D" id="6.10.340.10">
    <property type="match status" value="1"/>
</dbReference>
<keyword evidence="1" id="KW-0812">Transmembrane</keyword>
<dbReference type="eggNOG" id="COG0840">
    <property type="taxonomic scope" value="Bacteria"/>
</dbReference>
<feature type="transmembrane region" description="Helical" evidence="1">
    <location>
        <begin position="12"/>
        <end position="28"/>
    </location>
</feature>
<dbReference type="InterPro" id="IPR032255">
    <property type="entry name" value="HBM"/>
</dbReference>
<evidence type="ECO:0000313" key="4">
    <source>
        <dbReference type="Proteomes" id="UP000019460"/>
    </source>
</evidence>
<keyword evidence="1" id="KW-0472">Membrane</keyword>
<dbReference type="GO" id="GO:0007165">
    <property type="term" value="P:signal transduction"/>
    <property type="evidence" value="ECO:0007669"/>
    <property type="project" value="InterPro"/>
</dbReference>
<sequence>MASRLRVGEKIGIGFGVVALVFLGVVWHDQLALRALIEDYRYLSGVVGARQTQSFVIESRLAAMREAAERFLVSRDSLLPDRVRAEGAELGAALAELGGIDTVSVRTVDLLSGLTRDFLDRFSRIEAAWRLKGFDENSGLQGAFRDTAHELEQRAVRELPQLQSQVLQLRRREKDYLLRGDDEYVRMVEGIAAALIISIDASPLAPEARARLADLVRDYGRNFAALVEQDRLIAGLTEEMDRAADRIGPLVERNLAEAEAFMDRSSARFDALSAERARLALSVAVGATLFGLVFAVLVTGRIVRPVRRMAELLDRMTHENPAERVQAPADPRDEIMAMAVSLNTLADHKATFHHWWRDSMREAIALRDAHLAGSRIEREEALTELRAALGGKIHTLESLRSVLQRECDRMLEAAERLGRDRPQSSEDVLTLRRAAGTLRELLEVLKSG</sequence>
<evidence type="ECO:0000256" key="1">
    <source>
        <dbReference type="SAM" id="Phobius"/>
    </source>
</evidence>
<name>W9V945_9GAMM</name>
<dbReference type="PROSITE" id="PS50885">
    <property type="entry name" value="HAMP"/>
    <property type="match status" value="1"/>
</dbReference>
<gene>
    <name evidence="3" type="ORF">D779_0707</name>
</gene>
<dbReference type="AlphaFoldDB" id="W9V945"/>
<dbReference type="SMART" id="SM01358">
    <property type="entry name" value="HBM"/>
    <property type="match status" value="1"/>
</dbReference>
<comment type="caution">
    <text evidence="3">The sequence shown here is derived from an EMBL/GenBank/DDBJ whole genome shotgun (WGS) entry which is preliminary data.</text>
</comment>
<dbReference type="InterPro" id="IPR003660">
    <property type="entry name" value="HAMP_dom"/>
</dbReference>
<keyword evidence="1" id="KW-1133">Transmembrane helix</keyword>
<feature type="domain" description="HAMP" evidence="2">
    <location>
        <begin position="300"/>
        <end position="354"/>
    </location>
</feature>
<reference evidence="3 4" key="1">
    <citation type="submission" date="2012-11" db="EMBL/GenBank/DDBJ databases">
        <title>Genome assembly of Thiorhodococcus sp. AK35.</title>
        <authorList>
            <person name="Nupur N."/>
            <person name="Khatri I."/>
            <person name="Subramanian S."/>
            <person name="Pinnaka A."/>
        </authorList>
    </citation>
    <scope>NUCLEOTIDE SEQUENCE [LARGE SCALE GENOMIC DNA]</scope>
    <source>
        <strain evidence="3 4">AK35</strain>
    </source>
</reference>
<dbReference type="CDD" id="cd06225">
    <property type="entry name" value="HAMP"/>
    <property type="match status" value="1"/>
</dbReference>
<protein>
    <submittedName>
        <fullName evidence="3">Methyl-accepting chemotaxis sensory transducer</fullName>
    </submittedName>
</protein>
<evidence type="ECO:0000259" key="2">
    <source>
        <dbReference type="PROSITE" id="PS50885"/>
    </source>
</evidence>
<dbReference type="EMBL" id="AONC01000017">
    <property type="protein sequence ID" value="EXJ15959.1"/>
    <property type="molecule type" value="Genomic_DNA"/>
</dbReference>
<proteinExistence type="predicted"/>
<dbReference type="Proteomes" id="UP000019460">
    <property type="component" value="Unassembled WGS sequence"/>
</dbReference>
<dbReference type="STRING" id="1249627.D779_0707"/>
<evidence type="ECO:0000313" key="3">
    <source>
        <dbReference type="EMBL" id="EXJ15959.1"/>
    </source>
</evidence>
<dbReference type="GO" id="GO:0016020">
    <property type="term" value="C:membrane"/>
    <property type="evidence" value="ECO:0007669"/>
    <property type="project" value="InterPro"/>
</dbReference>
<keyword evidence="4" id="KW-1185">Reference proteome</keyword>